<feature type="binding site" evidence="4">
    <location>
        <begin position="91"/>
        <end position="94"/>
    </location>
    <ligand>
        <name>(6R)-10-formyltetrahydrofolate</name>
        <dbReference type="ChEBI" id="CHEBI:195366"/>
    </ligand>
</feature>
<feature type="domain" description="Formyl transferase N-terminal" evidence="6">
    <location>
        <begin position="4"/>
        <end position="181"/>
    </location>
</feature>
<dbReference type="EC" id="2.1.2.2" evidence="4"/>
<gene>
    <name evidence="4 7" type="primary">purN</name>
    <name evidence="7" type="ORF">RM446_21040</name>
</gene>
<feature type="site" description="Raises pKa of active site His" evidence="4">
    <location>
        <position position="144"/>
    </location>
</feature>
<comment type="pathway">
    <text evidence="1 4">Purine metabolism; IMP biosynthesis via de novo pathway; N(2)-formyl-N(1)-(5-phospho-D-ribosyl)glycinamide from N(1)-(5-phospho-D-ribosyl)glycinamide (10-formyl THF route): step 1/1.</text>
</comment>
<dbReference type="InterPro" id="IPR036477">
    <property type="entry name" value="Formyl_transf_N_sf"/>
</dbReference>
<dbReference type="PANTHER" id="PTHR43369">
    <property type="entry name" value="PHOSPHORIBOSYLGLYCINAMIDE FORMYLTRANSFERASE"/>
    <property type="match status" value="1"/>
</dbReference>
<evidence type="ECO:0000256" key="1">
    <source>
        <dbReference type="ARBA" id="ARBA00005054"/>
    </source>
</evidence>
<dbReference type="NCBIfam" id="TIGR00639">
    <property type="entry name" value="PurN"/>
    <property type="match status" value="1"/>
</dbReference>
<comment type="caution">
    <text evidence="7">The sequence shown here is derived from an EMBL/GenBank/DDBJ whole genome shotgun (WGS) entry which is preliminary data.</text>
</comment>
<comment type="function">
    <text evidence="4">Catalyzes the transfer of a formyl group from 10-formyltetrahydrofolate to 5-phospho-ribosyl-glycinamide (GAR), producing 5-phospho-ribosyl-N-formylglycinamide (FGAR) and tetrahydrofolate.</text>
</comment>
<comment type="similarity">
    <text evidence="4">Belongs to the GART family.</text>
</comment>
<proteinExistence type="inferred from homology"/>
<evidence type="ECO:0000313" key="8">
    <source>
        <dbReference type="Proteomes" id="UP001183226"/>
    </source>
</evidence>
<keyword evidence="2 4" id="KW-0808">Transferase</keyword>
<dbReference type="HAMAP" id="MF_01930">
    <property type="entry name" value="PurN"/>
    <property type="match status" value="1"/>
</dbReference>
<dbReference type="GO" id="GO:0004644">
    <property type="term" value="F:phosphoribosylglycinamide formyltransferase activity"/>
    <property type="evidence" value="ECO:0007669"/>
    <property type="project" value="UniProtKB-EC"/>
</dbReference>
<feature type="binding site" evidence="4">
    <location>
        <position position="66"/>
    </location>
    <ligand>
        <name>(6R)-10-formyltetrahydrofolate</name>
        <dbReference type="ChEBI" id="CHEBI:195366"/>
    </ligand>
</feature>
<evidence type="ECO:0000259" key="6">
    <source>
        <dbReference type="Pfam" id="PF00551"/>
    </source>
</evidence>
<dbReference type="PANTHER" id="PTHR43369:SF2">
    <property type="entry name" value="PHOSPHORIBOSYLGLYCINAMIDE FORMYLTRANSFERASE"/>
    <property type="match status" value="1"/>
</dbReference>
<evidence type="ECO:0000256" key="2">
    <source>
        <dbReference type="ARBA" id="ARBA00022679"/>
    </source>
</evidence>
<feature type="chain" id="PRO_5046589490" description="Phosphoribosylglycinamide formyltransferase" evidence="5">
    <location>
        <begin position="18"/>
        <end position="217"/>
    </location>
</feature>
<evidence type="ECO:0000256" key="3">
    <source>
        <dbReference type="ARBA" id="ARBA00022755"/>
    </source>
</evidence>
<dbReference type="Gene3D" id="3.40.50.170">
    <property type="entry name" value="Formyl transferase, N-terminal domain"/>
    <property type="match status" value="1"/>
</dbReference>
<keyword evidence="5" id="KW-0732">Signal</keyword>
<dbReference type="SUPFAM" id="SSF53328">
    <property type="entry name" value="Formyltransferase"/>
    <property type="match status" value="1"/>
</dbReference>
<name>A0ABU2KZM6_9ACTN</name>
<dbReference type="EMBL" id="JAVREK010000026">
    <property type="protein sequence ID" value="MDT0304612.1"/>
    <property type="molecule type" value="Genomic_DNA"/>
</dbReference>
<evidence type="ECO:0000256" key="5">
    <source>
        <dbReference type="SAM" id="SignalP"/>
    </source>
</evidence>
<feature type="active site" description="Proton donor" evidence="4">
    <location>
        <position position="108"/>
    </location>
</feature>
<reference evidence="8" key="1">
    <citation type="submission" date="2023-07" db="EMBL/GenBank/DDBJ databases">
        <title>30 novel species of actinomycetes from the DSMZ collection.</title>
        <authorList>
            <person name="Nouioui I."/>
        </authorList>
    </citation>
    <scope>NUCLEOTIDE SEQUENCE [LARGE SCALE GENOMIC DNA]</scope>
    <source>
        <strain evidence="8">DSM 45055</strain>
    </source>
</reference>
<accession>A0ABU2KZM6</accession>
<evidence type="ECO:0000256" key="4">
    <source>
        <dbReference type="HAMAP-Rule" id="MF_01930"/>
    </source>
</evidence>
<keyword evidence="3 4" id="KW-0658">Purine biosynthesis</keyword>
<sequence length="217" mass="22707">MSARVVVLISGAGSNMAALLEAAAAPSYGAAIVAVGADRRGAEGLGRAREAGVDTFTVPFADYGDRGEWNAALSERLDACRPDLVVSAGFMRILGAEVLERHTVVNVHPALLPAFPGAHAVRDALAYGVRVTGATVHVVDSGVDTGPVIEQVAVRVEPGDDAASLHERIKAVERHMLVDVVGRLAREGWTVSGRHVRLGGTVAQQSPSTDYVAEENR</sequence>
<dbReference type="InterPro" id="IPR002376">
    <property type="entry name" value="Formyl_transf_N"/>
</dbReference>
<dbReference type="Proteomes" id="UP001183226">
    <property type="component" value="Unassembled WGS sequence"/>
</dbReference>
<feature type="binding site" evidence="4">
    <location>
        <position position="106"/>
    </location>
    <ligand>
        <name>(6R)-10-formyltetrahydrofolate</name>
        <dbReference type="ChEBI" id="CHEBI:195366"/>
    </ligand>
</feature>
<dbReference type="CDD" id="cd08645">
    <property type="entry name" value="FMT_core_GART"/>
    <property type="match status" value="1"/>
</dbReference>
<feature type="signal peptide" evidence="5">
    <location>
        <begin position="1"/>
        <end position="17"/>
    </location>
</feature>
<evidence type="ECO:0000313" key="7">
    <source>
        <dbReference type="EMBL" id="MDT0304612.1"/>
    </source>
</evidence>
<protein>
    <recommendedName>
        <fullName evidence="4">Phosphoribosylglycinamide formyltransferase</fullName>
        <ecNumber evidence="4">2.1.2.2</ecNumber>
    </recommendedName>
    <alternativeName>
        <fullName evidence="4">5'-phosphoribosylglycinamide transformylase</fullName>
    </alternativeName>
    <alternativeName>
        <fullName evidence="4">GAR transformylase</fullName>
        <shortName evidence="4">GART</shortName>
    </alternativeName>
</protein>
<keyword evidence="8" id="KW-1185">Reference proteome</keyword>
<dbReference type="RefSeq" id="WP_311547118.1">
    <property type="nucleotide sequence ID" value="NZ_JAVREK010000026.1"/>
</dbReference>
<dbReference type="Pfam" id="PF00551">
    <property type="entry name" value="Formyl_trans_N"/>
    <property type="match status" value="1"/>
</dbReference>
<comment type="catalytic activity">
    <reaction evidence="4">
        <text>N(1)-(5-phospho-beta-D-ribosyl)glycinamide + (6R)-10-formyltetrahydrofolate = N(2)-formyl-N(1)-(5-phospho-beta-D-ribosyl)glycinamide + (6S)-5,6,7,8-tetrahydrofolate + H(+)</text>
        <dbReference type="Rhea" id="RHEA:15053"/>
        <dbReference type="ChEBI" id="CHEBI:15378"/>
        <dbReference type="ChEBI" id="CHEBI:57453"/>
        <dbReference type="ChEBI" id="CHEBI:143788"/>
        <dbReference type="ChEBI" id="CHEBI:147286"/>
        <dbReference type="ChEBI" id="CHEBI:195366"/>
        <dbReference type="EC" id="2.1.2.2"/>
    </reaction>
</comment>
<feature type="binding site" evidence="4">
    <location>
        <begin position="13"/>
        <end position="15"/>
    </location>
    <ligand>
        <name>N(1)-(5-phospho-beta-D-ribosyl)glycinamide</name>
        <dbReference type="ChEBI" id="CHEBI:143788"/>
    </ligand>
</feature>
<dbReference type="InterPro" id="IPR004607">
    <property type="entry name" value="GART"/>
</dbReference>
<organism evidence="7 8">
    <name type="scientific">Streptomonospora wellingtoniae</name>
    <dbReference type="NCBI Taxonomy" id="3075544"/>
    <lineage>
        <taxon>Bacteria</taxon>
        <taxon>Bacillati</taxon>
        <taxon>Actinomycetota</taxon>
        <taxon>Actinomycetes</taxon>
        <taxon>Streptosporangiales</taxon>
        <taxon>Nocardiopsidaceae</taxon>
        <taxon>Streptomonospora</taxon>
    </lineage>
</organism>